<gene>
    <name evidence="2" type="ORF">GCM10009839_59550</name>
</gene>
<dbReference type="InterPro" id="IPR051908">
    <property type="entry name" value="Ribosomal_N-acetyltransferase"/>
</dbReference>
<dbReference type="EMBL" id="BAAAQN010000042">
    <property type="protein sequence ID" value="GAA2046960.1"/>
    <property type="molecule type" value="Genomic_DNA"/>
</dbReference>
<dbReference type="Proteomes" id="UP001500751">
    <property type="component" value="Unassembled WGS sequence"/>
</dbReference>
<comment type="caution">
    <text evidence="2">The sequence shown here is derived from an EMBL/GenBank/DDBJ whole genome shotgun (WGS) entry which is preliminary data.</text>
</comment>
<protein>
    <submittedName>
        <fullName evidence="2">GNAT family protein</fullName>
    </submittedName>
</protein>
<dbReference type="RefSeq" id="WP_344668990.1">
    <property type="nucleotide sequence ID" value="NZ_BAAAQN010000042.1"/>
</dbReference>
<dbReference type="PROSITE" id="PS51186">
    <property type="entry name" value="GNAT"/>
    <property type="match status" value="1"/>
</dbReference>
<organism evidence="2 3">
    <name type="scientific">Catenulispora yoronensis</name>
    <dbReference type="NCBI Taxonomy" id="450799"/>
    <lineage>
        <taxon>Bacteria</taxon>
        <taxon>Bacillati</taxon>
        <taxon>Actinomycetota</taxon>
        <taxon>Actinomycetes</taxon>
        <taxon>Catenulisporales</taxon>
        <taxon>Catenulisporaceae</taxon>
        <taxon>Catenulispora</taxon>
    </lineage>
</organism>
<evidence type="ECO:0000259" key="1">
    <source>
        <dbReference type="PROSITE" id="PS51186"/>
    </source>
</evidence>
<name>A0ABP5GJB4_9ACTN</name>
<accession>A0ABP5GJB4</accession>
<evidence type="ECO:0000313" key="2">
    <source>
        <dbReference type="EMBL" id="GAA2046960.1"/>
    </source>
</evidence>
<reference evidence="3" key="1">
    <citation type="journal article" date="2019" name="Int. J. Syst. Evol. Microbiol.">
        <title>The Global Catalogue of Microorganisms (GCM) 10K type strain sequencing project: providing services to taxonomists for standard genome sequencing and annotation.</title>
        <authorList>
            <consortium name="The Broad Institute Genomics Platform"/>
            <consortium name="The Broad Institute Genome Sequencing Center for Infectious Disease"/>
            <person name="Wu L."/>
            <person name="Ma J."/>
        </authorList>
    </citation>
    <scope>NUCLEOTIDE SEQUENCE [LARGE SCALE GENOMIC DNA]</scope>
    <source>
        <strain evidence="3">JCM 16014</strain>
    </source>
</reference>
<keyword evidence="3" id="KW-1185">Reference proteome</keyword>
<sequence>MTINTTDGLVRLRNYTLDDCAILDDNPETLESDRFSYFGVPVPNRLRRLVDSGEAFPKYGDLTGRLAVEAQGEFVGGVSWHPENYGPINAPAINIGIGLIPAGRGKGYGTEAQRLLVDYLFNCTTVYRIEAGTDVENIAEQRSLEKAGMLREGIMRGCHFREGKYNDMVLYAVTRADFEAARAARSGTKVSTGFTASR</sequence>
<evidence type="ECO:0000313" key="3">
    <source>
        <dbReference type="Proteomes" id="UP001500751"/>
    </source>
</evidence>
<dbReference type="PANTHER" id="PTHR43441">
    <property type="entry name" value="RIBOSOMAL-PROTEIN-SERINE ACETYLTRANSFERASE"/>
    <property type="match status" value="1"/>
</dbReference>
<dbReference type="Gene3D" id="3.40.630.30">
    <property type="match status" value="1"/>
</dbReference>
<dbReference type="PANTHER" id="PTHR43441:SF6">
    <property type="entry name" value="N-ACETYLTRANSFERASE DOMAIN-CONTAINING PROTEIN"/>
    <property type="match status" value="1"/>
</dbReference>
<dbReference type="InterPro" id="IPR000182">
    <property type="entry name" value="GNAT_dom"/>
</dbReference>
<feature type="domain" description="N-acetyltransferase" evidence="1">
    <location>
        <begin position="10"/>
        <end position="176"/>
    </location>
</feature>
<dbReference type="Pfam" id="PF13302">
    <property type="entry name" value="Acetyltransf_3"/>
    <property type="match status" value="1"/>
</dbReference>
<dbReference type="InterPro" id="IPR016181">
    <property type="entry name" value="Acyl_CoA_acyltransferase"/>
</dbReference>
<proteinExistence type="predicted"/>
<dbReference type="SUPFAM" id="SSF55729">
    <property type="entry name" value="Acyl-CoA N-acyltransferases (Nat)"/>
    <property type="match status" value="1"/>
</dbReference>